<dbReference type="EMBL" id="CAJNOQ010025704">
    <property type="protein sequence ID" value="CAF1539662.1"/>
    <property type="molecule type" value="Genomic_DNA"/>
</dbReference>
<sequence>FWFAVRLLTIAASPFTASIRTVSPNYDLSGVWVKHDRAVLEIFHINVTCVNNCDILHVSGSALPAYTAFYLDGALAGKNTWNASMVGDLMSATGTYNNFADDSGTLDDTNVLLVTYGSTYGTVCGDYDGDSARYYRQSALQ</sequence>
<gene>
    <name evidence="2" type="ORF">GPM918_LOCUS38555</name>
    <name evidence="3" type="ORF">OVA965_LOCUS40026</name>
    <name evidence="5" type="ORF">SRO942_LOCUS39382</name>
    <name evidence="4" type="ORF">TMI583_LOCUS41416</name>
</gene>
<dbReference type="AlphaFoldDB" id="A0A815W0E0"/>
<dbReference type="Proteomes" id="UP000681722">
    <property type="component" value="Unassembled WGS sequence"/>
</dbReference>
<feature type="chain" id="PRO_5036412416" evidence="1">
    <location>
        <begin position="19"/>
        <end position="141"/>
    </location>
</feature>
<keyword evidence="6" id="KW-1185">Reference proteome</keyword>
<proteinExistence type="predicted"/>
<dbReference type="Proteomes" id="UP000663829">
    <property type="component" value="Unassembled WGS sequence"/>
</dbReference>
<dbReference type="EMBL" id="CAJNOK010042620">
    <property type="protein sequence ID" value="CAF1564968.1"/>
    <property type="molecule type" value="Genomic_DNA"/>
</dbReference>
<accession>A0A815W0E0</accession>
<feature type="non-terminal residue" evidence="2">
    <location>
        <position position="1"/>
    </location>
</feature>
<evidence type="ECO:0000313" key="3">
    <source>
        <dbReference type="EMBL" id="CAF1564968.1"/>
    </source>
</evidence>
<evidence type="ECO:0000313" key="4">
    <source>
        <dbReference type="EMBL" id="CAF4357855.1"/>
    </source>
</evidence>
<feature type="signal peptide" evidence="1">
    <location>
        <begin position="1"/>
        <end position="18"/>
    </location>
</feature>
<comment type="caution">
    <text evidence="2">The sequence shown here is derived from an EMBL/GenBank/DDBJ whole genome shotgun (WGS) entry which is preliminary data.</text>
</comment>
<reference evidence="2" key="1">
    <citation type="submission" date="2021-02" db="EMBL/GenBank/DDBJ databases">
        <authorList>
            <person name="Nowell W R."/>
        </authorList>
    </citation>
    <scope>NUCLEOTIDE SEQUENCE</scope>
</reference>
<keyword evidence="1" id="KW-0732">Signal</keyword>
<protein>
    <submittedName>
        <fullName evidence="2">Uncharacterized protein</fullName>
    </submittedName>
</protein>
<evidence type="ECO:0000313" key="2">
    <source>
        <dbReference type="EMBL" id="CAF1539662.1"/>
    </source>
</evidence>
<evidence type="ECO:0000313" key="5">
    <source>
        <dbReference type="EMBL" id="CAF4399839.1"/>
    </source>
</evidence>
<dbReference type="EMBL" id="CAJOBA010065320">
    <property type="protein sequence ID" value="CAF4357855.1"/>
    <property type="molecule type" value="Genomic_DNA"/>
</dbReference>
<organism evidence="2 6">
    <name type="scientific">Didymodactylos carnosus</name>
    <dbReference type="NCBI Taxonomy" id="1234261"/>
    <lineage>
        <taxon>Eukaryota</taxon>
        <taxon>Metazoa</taxon>
        <taxon>Spiralia</taxon>
        <taxon>Gnathifera</taxon>
        <taxon>Rotifera</taxon>
        <taxon>Eurotatoria</taxon>
        <taxon>Bdelloidea</taxon>
        <taxon>Philodinida</taxon>
        <taxon>Philodinidae</taxon>
        <taxon>Didymodactylos</taxon>
    </lineage>
</organism>
<dbReference type="EMBL" id="CAJOBC010091330">
    <property type="protein sequence ID" value="CAF4399839.1"/>
    <property type="molecule type" value="Genomic_DNA"/>
</dbReference>
<name>A0A815W0E0_9BILA</name>
<evidence type="ECO:0000313" key="6">
    <source>
        <dbReference type="Proteomes" id="UP000663829"/>
    </source>
</evidence>
<dbReference type="Proteomes" id="UP000677228">
    <property type="component" value="Unassembled WGS sequence"/>
</dbReference>
<dbReference type="Proteomes" id="UP000682733">
    <property type="component" value="Unassembled WGS sequence"/>
</dbReference>
<evidence type="ECO:0000256" key="1">
    <source>
        <dbReference type="SAM" id="SignalP"/>
    </source>
</evidence>